<dbReference type="InParanoid" id="A0A540VF81"/>
<keyword evidence="2 11" id="KW-0808">Transferase</keyword>
<dbReference type="RefSeq" id="WP_141610465.1">
    <property type="nucleotide sequence ID" value="NZ_VIGC02000014.1"/>
</dbReference>
<dbReference type="CDD" id="cd00009">
    <property type="entry name" value="AAA"/>
    <property type="match status" value="1"/>
</dbReference>
<evidence type="ECO:0000256" key="10">
    <source>
        <dbReference type="ARBA" id="ARBA00049244"/>
    </source>
</evidence>
<proteinExistence type="inferred from homology"/>
<organism evidence="14 15">
    <name type="scientific">Litorilinea aerophila</name>
    <dbReference type="NCBI Taxonomy" id="1204385"/>
    <lineage>
        <taxon>Bacteria</taxon>
        <taxon>Bacillati</taxon>
        <taxon>Chloroflexota</taxon>
        <taxon>Caldilineae</taxon>
        <taxon>Caldilineales</taxon>
        <taxon>Caldilineaceae</taxon>
        <taxon>Litorilinea</taxon>
    </lineage>
</organism>
<evidence type="ECO:0000256" key="8">
    <source>
        <dbReference type="ARBA" id="ARBA00022840"/>
    </source>
</evidence>
<dbReference type="Gene3D" id="1.20.272.10">
    <property type="match status" value="1"/>
</dbReference>
<evidence type="ECO:0000256" key="11">
    <source>
        <dbReference type="RuleBase" id="RU364063"/>
    </source>
</evidence>
<gene>
    <name evidence="11 14" type="primary">dnaX</name>
    <name evidence="14" type="ORF">FKZ61_12470</name>
</gene>
<dbReference type="PANTHER" id="PTHR11669:SF0">
    <property type="entry name" value="PROTEIN STICHEL-LIKE 2"/>
    <property type="match status" value="1"/>
</dbReference>
<reference evidence="14 15" key="1">
    <citation type="submission" date="2019-06" db="EMBL/GenBank/DDBJ databases">
        <title>Genome sequence of Litorilinea aerophila BAA-2444.</title>
        <authorList>
            <person name="Maclea K.S."/>
            <person name="Maurais E.G."/>
            <person name="Iannazzi L.C."/>
        </authorList>
    </citation>
    <scope>NUCLEOTIDE SEQUENCE [LARGE SCALE GENOMIC DNA]</scope>
    <source>
        <strain evidence="14 15">ATCC BAA-2444</strain>
    </source>
</reference>
<sequence>MSQALYRKWRSQTFEEVVGQEHVTQTLRNALRDGRVAHAYLFSGPRGTGKTSTARILAKALNCTAPAESERPCNRCPTCVAINEGRMIDLIEIDAASNNSVDDIRELRDKVGFRPSEGRYKIYIIDEVHMLSVSAFNALLKTLEEPPPHVRFVLATTEPHKIPATVLSRCQRFDFRRIPAPEIAGHLRHIVEAEGFEAEDEALLAIARSAQGCMRDAVSLLDQMLSTGVHTVTLAQVQQALGAVNTEAVAQLVDALAAKDVRAGLKLIQQLVTEGASLTEFTQQVIEHLRGVMLLQMADEPALLSDLPQEMIRRMQQQARQLSRPLTLFAVKRLSQALPELKGSFQPQLPLELAFIEMVEGPPVAAAPADVPPQRPAETPARAAASPTEAAPESAKPAPATESAAEAAPQAPVADPDAVKRLRARWREFLSVIREQCGFQIQAALNSVRDIAIAEQGVALAFGNNQFARDMVARPDTLQKVSRIFSEYLGRPVQVECQMGEQARLSLSLSAGQSGDAADAGDTLDPLVEYAINDLGAEVVE</sequence>
<evidence type="ECO:0000256" key="3">
    <source>
        <dbReference type="ARBA" id="ARBA00022695"/>
    </source>
</evidence>
<comment type="similarity">
    <text evidence="1 11">Belongs to the DnaX/STICHEL family.</text>
</comment>
<evidence type="ECO:0000313" key="15">
    <source>
        <dbReference type="Proteomes" id="UP000317371"/>
    </source>
</evidence>
<evidence type="ECO:0000256" key="4">
    <source>
        <dbReference type="ARBA" id="ARBA00022705"/>
    </source>
</evidence>
<comment type="catalytic activity">
    <reaction evidence="10 11">
        <text>DNA(n) + a 2'-deoxyribonucleoside 5'-triphosphate = DNA(n+1) + diphosphate</text>
        <dbReference type="Rhea" id="RHEA:22508"/>
        <dbReference type="Rhea" id="RHEA-COMP:17339"/>
        <dbReference type="Rhea" id="RHEA-COMP:17340"/>
        <dbReference type="ChEBI" id="CHEBI:33019"/>
        <dbReference type="ChEBI" id="CHEBI:61560"/>
        <dbReference type="ChEBI" id="CHEBI:173112"/>
        <dbReference type="EC" id="2.7.7.7"/>
    </reaction>
</comment>
<dbReference type="GO" id="GO:0009360">
    <property type="term" value="C:DNA polymerase III complex"/>
    <property type="evidence" value="ECO:0007669"/>
    <property type="project" value="InterPro"/>
</dbReference>
<dbReference type="FunFam" id="3.40.50.300:FF:000014">
    <property type="entry name" value="DNA polymerase III subunit gamma/tau"/>
    <property type="match status" value="1"/>
</dbReference>
<feature type="compositionally biased region" description="Low complexity" evidence="12">
    <location>
        <begin position="376"/>
        <end position="414"/>
    </location>
</feature>
<accession>A0A540VF81</accession>
<keyword evidence="4 11" id="KW-0235">DNA replication</keyword>
<dbReference type="SUPFAM" id="SSF52540">
    <property type="entry name" value="P-loop containing nucleoside triphosphate hydrolases"/>
    <property type="match status" value="1"/>
</dbReference>
<dbReference type="Gene3D" id="3.40.50.300">
    <property type="entry name" value="P-loop containing nucleotide triphosphate hydrolases"/>
    <property type="match status" value="1"/>
</dbReference>
<dbReference type="NCBIfam" id="NF004046">
    <property type="entry name" value="PRK05563.1"/>
    <property type="match status" value="1"/>
</dbReference>
<dbReference type="OrthoDB" id="9810148at2"/>
<dbReference type="InterPro" id="IPR045085">
    <property type="entry name" value="HLD_clamp_pol_III_gamma_tau"/>
</dbReference>
<dbReference type="EMBL" id="VIGC01000014">
    <property type="protein sequence ID" value="TQE95409.1"/>
    <property type="molecule type" value="Genomic_DNA"/>
</dbReference>
<comment type="function">
    <text evidence="11">DNA polymerase III is a complex, multichain enzyme responsible for most of the replicative synthesis in bacteria. This DNA polymerase also exhibits 3' to 5' exonuclease activity.</text>
</comment>
<keyword evidence="3 11" id="KW-0548">Nucleotidyltransferase</keyword>
<dbReference type="InterPro" id="IPR003593">
    <property type="entry name" value="AAA+_ATPase"/>
</dbReference>
<keyword evidence="15" id="KW-1185">Reference proteome</keyword>
<dbReference type="FunFam" id="1.10.8.60:FF:000013">
    <property type="entry name" value="DNA polymerase III subunit gamma/tau"/>
    <property type="match status" value="1"/>
</dbReference>
<comment type="subunit">
    <text evidence="11">DNA polymerase III contains a core (composed of alpha, epsilon and theta chains) that associates with a tau subunit. This core dimerizes to form the POLIII' complex. PolIII' associates with the gamma complex (composed of gamma, delta, delta', psi and chi chains) and with the beta chain to form the complete DNA polymerase III complex.</text>
</comment>
<evidence type="ECO:0000256" key="5">
    <source>
        <dbReference type="ARBA" id="ARBA00022723"/>
    </source>
</evidence>
<dbReference type="InterPro" id="IPR050238">
    <property type="entry name" value="DNA_Rep/Repair_Clamp_Loader"/>
</dbReference>
<dbReference type="GO" id="GO:0046872">
    <property type="term" value="F:metal ion binding"/>
    <property type="evidence" value="ECO:0007669"/>
    <property type="project" value="UniProtKB-KW"/>
</dbReference>
<dbReference type="CDD" id="cd18137">
    <property type="entry name" value="HLD_clamp_pol_III_gamma_tau"/>
    <property type="match status" value="1"/>
</dbReference>
<dbReference type="AlphaFoldDB" id="A0A540VF81"/>
<comment type="caution">
    <text evidence="14">The sequence shown here is derived from an EMBL/GenBank/DDBJ whole genome shotgun (WGS) entry which is preliminary data.</text>
</comment>
<evidence type="ECO:0000259" key="13">
    <source>
        <dbReference type="SMART" id="SM00382"/>
    </source>
</evidence>
<evidence type="ECO:0000256" key="2">
    <source>
        <dbReference type="ARBA" id="ARBA00022679"/>
    </source>
</evidence>
<dbReference type="SUPFAM" id="SSF48019">
    <property type="entry name" value="post-AAA+ oligomerization domain-like"/>
    <property type="match status" value="1"/>
</dbReference>
<dbReference type="InterPro" id="IPR008921">
    <property type="entry name" value="DNA_pol3_clamp-load_cplx_C"/>
</dbReference>
<evidence type="ECO:0000256" key="12">
    <source>
        <dbReference type="SAM" id="MobiDB-lite"/>
    </source>
</evidence>
<keyword evidence="9 11" id="KW-0239">DNA-directed DNA polymerase</keyword>
<dbReference type="Pfam" id="PF12169">
    <property type="entry name" value="DNA_pol3_gamma3"/>
    <property type="match status" value="1"/>
</dbReference>
<dbReference type="InterPro" id="IPR022754">
    <property type="entry name" value="DNA_pol_III_gamma-3"/>
</dbReference>
<dbReference type="PRINTS" id="PR00300">
    <property type="entry name" value="CLPPROTEASEA"/>
</dbReference>
<evidence type="ECO:0000256" key="9">
    <source>
        <dbReference type="ARBA" id="ARBA00022932"/>
    </source>
</evidence>
<keyword evidence="6 11" id="KW-0547">Nucleotide-binding</keyword>
<dbReference type="Pfam" id="PF22608">
    <property type="entry name" value="DNAX_ATPase_lid"/>
    <property type="match status" value="1"/>
</dbReference>
<evidence type="ECO:0000256" key="6">
    <source>
        <dbReference type="ARBA" id="ARBA00022741"/>
    </source>
</evidence>
<dbReference type="NCBIfam" id="TIGR02397">
    <property type="entry name" value="dnaX_nterm"/>
    <property type="match status" value="1"/>
</dbReference>
<dbReference type="PANTHER" id="PTHR11669">
    <property type="entry name" value="REPLICATION FACTOR C / DNA POLYMERASE III GAMMA-TAU SUBUNIT"/>
    <property type="match status" value="1"/>
</dbReference>
<dbReference type="FunCoup" id="A0A540VF81">
    <property type="interactions" value="248"/>
</dbReference>
<keyword evidence="7" id="KW-0862">Zinc</keyword>
<dbReference type="SMART" id="SM00382">
    <property type="entry name" value="AAA"/>
    <property type="match status" value="1"/>
</dbReference>
<feature type="region of interest" description="Disordered" evidence="12">
    <location>
        <begin position="366"/>
        <end position="414"/>
    </location>
</feature>
<protein>
    <recommendedName>
        <fullName evidence="11">DNA polymerase III subunit gamma/tau</fullName>
        <ecNumber evidence="11">2.7.7.7</ecNumber>
    </recommendedName>
</protein>
<keyword evidence="8 11" id="KW-0067">ATP-binding</keyword>
<dbReference type="Gene3D" id="1.10.8.60">
    <property type="match status" value="1"/>
</dbReference>
<name>A0A540VF81_9CHLR</name>
<dbReference type="EC" id="2.7.7.7" evidence="11"/>
<evidence type="ECO:0000313" key="14">
    <source>
        <dbReference type="EMBL" id="TQE95409.1"/>
    </source>
</evidence>
<dbReference type="Proteomes" id="UP000317371">
    <property type="component" value="Unassembled WGS sequence"/>
</dbReference>
<dbReference type="InterPro" id="IPR012763">
    <property type="entry name" value="DNA_pol_III_sug/sutau_N"/>
</dbReference>
<dbReference type="GO" id="GO:0003887">
    <property type="term" value="F:DNA-directed DNA polymerase activity"/>
    <property type="evidence" value="ECO:0007669"/>
    <property type="project" value="UniProtKB-KW"/>
</dbReference>
<feature type="domain" description="AAA+ ATPase" evidence="13">
    <location>
        <begin position="36"/>
        <end position="179"/>
    </location>
</feature>
<dbReference type="GO" id="GO:0003677">
    <property type="term" value="F:DNA binding"/>
    <property type="evidence" value="ECO:0007669"/>
    <property type="project" value="InterPro"/>
</dbReference>
<dbReference type="InterPro" id="IPR027417">
    <property type="entry name" value="P-loop_NTPase"/>
</dbReference>
<dbReference type="GO" id="GO:0005524">
    <property type="term" value="F:ATP binding"/>
    <property type="evidence" value="ECO:0007669"/>
    <property type="project" value="UniProtKB-KW"/>
</dbReference>
<dbReference type="GO" id="GO:0006261">
    <property type="term" value="P:DNA-templated DNA replication"/>
    <property type="evidence" value="ECO:0007669"/>
    <property type="project" value="TreeGrafter"/>
</dbReference>
<evidence type="ECO:0000256" key="7">
    <source>
        <dbReference type="ARBA" id="ARBA00022833"/>
    </source>
</evidence>
<evidence type="ECO:0000256" key="1">
    <source>
        <dbReference type="ARBA" id="ARBA00006360"/>
    </source>
</evidence>
<dbReference type="InterPro" id="IPR001270">
    <property type="entry name" value="ClpA/B"/>
</dbReference>
<dbReference type="Pfam" id="PF13177">
    <property type="entry name" value="DNA_pol3_delta2"/>
    <property type="match status" value="1"/>
</dbReference>
<keyword evidence="5" id="KW-0479">Metal-binding</keyword>